<dbReference type="GO" id="GO:0016757">
    <property type="term" value="F:glycosyltransferase activity"/>
    <property type="evidence" value="ECO:0007669"/>
    <property type="project" value="InterPro"/>
</dbReference>
<dbReference type="AlphaFoldDB" id="A0A3E3EBH6"/>
<reference evidence="3 4" key="1">
    <citation type="submission" date="2018-08" db="EMBL/GenBank/DDBJ databases">
        <title>A genome reference for cultivated species of the human gut microbiota.</title>
        <authorList>
            <person name="Zou Y."/>
            <person name="Xue W."/>
            <person name="Luo G."/>
        </authorList>
    </citation>
    <scope>NUCLEOTIDE SEQUENCE [LARGE SCALE GENOMIC DNA]</scope>
    <source>
        <strain evidence="3 4">OM06-4</strain>
    </source>
</reference>
<dbReference type="Pfam" id="PF00534">
    <property type="entry name" value="Glycos_transf_1"/>
    <property type="match status" value="1"/>
</dbReference>
<dbReference type="Gene3D" id="3.40.50.2000">
    <property type="entry name" value="Glycogen Phosphorylase B"/>
    <property type="match status" value="2"/>
</dbReference>
<dbReference type="InterPro" id="IPR050194">
    <property type="entry name" value="Glycosyltransferase_grp1"/>
</dbReference>
<feature type="domain" description="Glycosyltransferase subfamily 4-like N-terminal" evidence="2">
    <location>
        <begin position="102"/>
        <end position="210"/>
    </location>
</feature>
<dbReference type="EMBL" id="QUSL01000019">
    <property type="protein sequence ID" value="RGD84056.1"/>
    <property type="molecule type" value="Genomic_DNA"/>
</dbReference>
<protein>
    <submittedName>
        <fullName evidence="3">Glycosyltransferase</fullName>
    </submittedName>
</protein>
<keyword evidence="3" id="KW-0808">Transferase</keyword>
<evidence type="ECO:0000313" key="4">
    <source>
        <dbReference type="Proteomes" id="UP000261032"/>
    </source>
</evidence>
<comment type="caution">
    <text evidence="3">The sequence shown here is derived from an EMBL/GenBank/DDBJ whole genome shotgun (WGS) entry which is preliminary data.</text>
</comment>
<feature type="domain" description="Glycosyl transferase family 1" evidence="1">
    <location>
        <begin position="239"/>
        <end position="371"/>
    </location>
</feature>
<evidence type="ECO:0000259" key="1">
    <source>
        <dbReference type="Pfam" id="PF00534"/>
    </source>
</evidence>
<dbReference type="InterPro" id="IPR001296">
    <property type="entry name" value="Glyco_trans_1"/>
</dbReference>
<organism evidence="3 4">
    <name type="scientific">Thomasclavelia ramosa</name>
    <dbReference type="NCBI Taxonomy" id="1547"/>
    <lineage>
        <taxon>Bacteria</taxon>
        <taxon>Bacillati</taxon>
        <taxon>Bacillota</taxon>
        <taxon>Erysipelotrichia</taxon>
        <taxon>Erysipelotrichales</taxon>
        <taxon>Coprobacillaceae</taxon>
        <taxon>Thomasclavelia</taxon>
    </lineage>
</organism>
<evidence type="ECO:0000313" key="3">
    <source>
        <dbReference type="EMBL" id="RGD84056.1"/>
    </source>
</evidence>
<dbReference type="Proteomes" id="UP000261032">
    <property type="component" value="Unassembled WGS sequence"/>
</dbReference>
<dbReference type="SUPFAM" id="SSF53756">
    <property type="entry name" value="UDP-Glycosyltransferase/glycogen phosphorylase"/>
    <property type="match status" value="1"/>
</dbReference>
<dbReference type="PANTHER" id="PTHR45947:SF3">
    <property type="entry name" value="SULFOQUINOVOSYL TRANSFERASE SQD2"/>
    <property type="match status" value="1"/>
</dbReference>
<accession>A0A3E3EBH6</accession>
<name>A0A3E3EBH6_9FIRM</name>
<dbReference type="Pfam" id="PF13439">
    <property type="entry name" value="Glyco_transf_4"/>
    <property type="match status" value="1"/>
</dbReference>
<dbReference type="InterPro" id="IPR028098">
    <property type="entry name" value="Glyco_trans_4-like_N"/>
</dbReference>
<proteinExistence type="predicted"/>
<evidence type="ECO:0000259" key="2">
    <source>
        <dbReference type="Pfam" id="PF13439"/>
    </source>
</evidence>
<sequence>MVLFYWYRCNKVLVKLSLIKYLSPYDIRCGELEVKMNILMMVSWYSPKEAESMQAGVFHYEQSIDLKSKCNVALYFPYDNTQKEKFSYDNEHGLLTFRTKRTKNRIWSDIKIILHFMKIRKRFKPDIIHAHVATVVGKYAVIIGKLYNIPVIITEHTPTQLVNYDKKILRKIGHFVYKNSKFNACVSPFSKNELELMFPDCQFDVVYNGVLQPQVSKCNEQYAKEGYYNMSIVATFYSEWIKGYQFLLPAIKIVKDKGYNVMLHIVGGGEFQKKYEKLAKELGIWDNCIFYGNCNKEKVYNIINQMNFGLSTSLIECSGVSVQEALMLGKPMVITKSGGADSLVNSNNSIVVEKGSEQEIANGITEMIDHLNDYNSESIKKYAINKFEISQISDIYYSVYKKLLK</sequence>
<dbReference type="PANTHER" id="PTHR45947">
    <property type="entry name" value="SULFOQUINOVOSYL TRANSFERASE SQD2"/>
    <property type="match status" value="1"/>
</dbReference>
<gene>
    <name evidence="3" type="ORF">DXB93_11945</name>
</gene>